<protein>
    <recommendedName>
        <fullName evidence="2">Outer membrane efflux protein</fullName>
    </recommendedName>
</protein>
<evidence type="ECO:0008006" key="2">
    <source>
        <dbReference type="Google" id="ProtNLM"/>
    </source>
</evidence>
<dbReference type="EMBL" id="BART01008143">
    <property type="protein sequence ID" value="GAG69455.1"/>
    <property type="molecule type" value="Genomic_DNA"/>
</dbReference>
<name>X0ZIL7_9ZZZZ</name>
<gene>
    <name evidence="1" type="ORF">S01H4_18380</name>
</gene>
<proteinExistence type="predicted"/>
<reference evidence="1" key="1">
    <citation type="journal article" date="2014" name="Front. Microbiol.">
        <title>High frequency of phylogenetically diverse reductive dehalogenase-homologous genes in deep subseafloor sedimentary metagenomes.</title>
        <authorList>
            <person name="Kawai M."/>
            <person name="Futagami T."/>
            <person name="Toyoda A."/>
            <person name="Takaki Y."/>
            <person name="Nishi S."/>
            <person name="Hori S."/>
            <person name="Arai W."/>
            <person name="Tsubouchi T."/>
            <person name="Morono Y."/>
            <person name="Uchiyama I."/>
            <person name="Ito T."/>
            <person name="Fujiyama A."/>
            <person name="Inagaki F."/>
            <person name="Takami H."/>
        </authorList>
    </citation>
    <scope>NUCLEOTIDE SEQUENCE</scope>
    <source>
        <strain evidence="1">Expedition CK06-06</strain>
    </source>
</reference>
<sequence length="98" mass="11374">QANLAQAEFEVAQGLRDIDLAQRRLTKELGRTQLRPVRVKGNFKIKYPNREKPDFERLSESNPFLQELITKKEAARFDLKSAKADFFPEVFSLKLPLI</sequence>
<dbReference type="AlphaFoldDB" id="X0ZIL7"/>
<dbReference type="SUPFAM" id="SSF56954">
    <property type="entry name" value="Outer membrane efflux proteins (OEP)"/>
    <property type="match status" value="1"/>
</dbReference>
<accession>X0ZIL7</accession>
<organism evidence="1">
    <name type="scientific">marine sediment metagenome</name>
    <dbReference type="NCBI Taxonomy" id="412755"/>
    <lineage>
        <taxon>unclassified sequences</taxon>
        <taxon>metagenomes</taxon>
        <taxon>ecological metagenomes</taxon>
    </lineage>
</organism>
<feature type="non-terminal residue" evidence="1">
    <location>
        <position position="1"/>
    </location>
</feature>
<dbReference type="Gene3D" id="1.20.1600.10">
    <property type="entry name" value="Outer membrane efflux proteins (OEP)"/>
    <property type="match status" value="1"/>
</dbReference>
<comment type="caution">
    <text evidence="1">The sequence shown here is derived from an EMBL/GenBank/DDBJ whole genome shotgun (WGS) entry which is preliminary data.</text>
</comment>
<evidence type="ECO:0000313" key="1">
    <source>
        <dbReference type="EMBL" id="GAG69455.1"/>
    </source>
</evidence>